<evidence type="ECO:0008006" key="4">
    <source>
        <dbReference type="Google" id="ProtNLM"/>
    </source>
</evidence>
<sequence length="239" mass="25358">MKWMKSLIKLGLTAAVTSVCCVALTFLAVNTYVEMLLDQYHIQRPAGQKIDWGGFAGRFSAQLGLGSEASEQALPSGKDLAVAAQPQASTAPAAESGTTSGGSGGTGSGTAPGAGDKSTADPYRKPDDAVAVWSRQSSSQLQGSGEAALEADKKVVVSGEEFNKLKDALSESDKTKVFGMLYNRVPPEEMQKISLLLEDGITAAEIKELEQVLQRHLKEEEYKQLLLGIIEKQAPTQTP</sequence>
<organism evidence="2 3">
    <name type="scientific">Paenibacillus mucilaginosus 3016</name>
    <dbReference type="NCBI Taxonomy" id="1116391"/>
    <lineage>
        <taxon>Bacteria</taxon>
        <taxon>Bacillati</taxon>
        <taxon>Bacillota</taxon>
        <taxon>Bacilli</taxon>
        <taxon>Bacillales</taxon>
        <taxon>Paenibacillaceae</taxon>
        <taxon>Paenibacillus</taxon>
    </lineage>
</organism>
<evidence type="ECO:0000313" key="3">
    <source>
        <dbReference type="Proteomes" id="UP000007523"/>
    </source>
</evidence>
<name>H6NIX6_9BACL</name>
<dbReference type="KEGG" id="pmq:PM3016_7460"/>
<dbReference type="RefSeq" id="WP_014372783.1">
    <property type="nucleotide sequence ID" value="NC_016935.1"/>
</dbReference>
<gene>
    <name evidence="2" type="ORF">PM3016_7460</name>
</gene>
<keyword evidence="3" id="KW-1185">Reference proteome</keyword>
<protein>
    <recommendedName>
        <fullName evidence="4">Spore coat protein</fullName>
    </recommendedName>
</protein>
<dbReference type="AlphaFoldDB" id="H6NIX6"/>
<reference evidence="2 3" key="1">
    <citation type="journal article" date="2012" name="J. Bacteriol.">
        <title>Complete Genome Sequence of Paenibacillus mucilaginosus 3016, a Bacterium Functional as Microbial Fertilizer.</title>
        <authorList>
            <person name="Ma M."/>
            <person name="Wang Z."/>
            <person name="Li L."/>
            <person name="Jiang X."/>
            <person name="Guan D."/>
            <person name="Cao F."/>
            <person name="Chen H."/>
            <person name="Wang X."/>
            <person name="Shen D."/>
            <person name="Du B."/>
            <person name="Li J."/>
        </authorList>
    </citation>
    <scope>NUCLEOTIDE SEQUENCE [LARGE SCALE GENOMIC DNA]</scope>
    <source>
        <strain evidence="2 3">3016</strain>
    </source>
</reference>
<dbReference type="Proteomes" id="UP000007523">
    <property type="component" value="Chromosome"/>
</dbReference>
<evidence type="ECO:0000256" key="1">
    <source>
        <dbReference type="SAM" id="MobiDB-lite"/>
    </source>
</evidence>
<dbReference type="EMBL" id="CP003235">
    <property type="protein sequence ID" value="AFC34026.1"/>
    <property type="molecule type" value="Genomic_DNA"/>
</dbReference>
<feature type="compositionally biased region" description="Gly residues" evidence="1">
    <location>
        <begin position="99"/>
        <end position="112"/>
    </location>
</feature>
<accession>H6NIX6</accession>
<dbReference type="HOGENOM" id="CLU_100573_0_0_9"/>
<proteinExistence type="predicted"/>
<feature type="region of interest" description="Disordered" evidence="1">
    <location>
        <begin position="81"/>
        <end position="125"/>
    </location>
</feature>
<feature type="compositionally biased region" description="Low complexity" evidence="1">
    <location>
        <begin position="81"/>
        <end position="98"/>
    </location>
</feature>
<dbReference type="STRING" id="1116391.PM3016_7460"/>
<evidence type="ECO:0000313" key="2">
    <source>
        <dbReference type="EMBL" id="AFC34026.1"/>
    </source>
</evidence>